<dbReference type="InterPro" id="IPR013249">
    <property type="entry name" value="RNA_pol_sigma70_r4_t2"/>
</dbReference>
<proteinExistence type="inferred from homology"/>
<evidence type="ECO:0000256" key="3">
    <source>
        <dbReference type="ARBA" id="ARBA00023082"/>
    </source>
</evidence>
<dbReference type="PANTHER" id="PTHR43133">
    <property type="entry name" value="RNA POLYMERASE ECF-TYPE SIGMA FACTO"/>
    <property type="match status" value="1"/>
</dbReference>
<dbReference type="InterPro" id="IPR007627">
    <property type="entry name" value="RNA_pol_sigma70_r2"/>
</dbReference>
<dbReference type="GO" id="GO:0003677">
    <property type="term" value="F:DNA binding"/>
    <property type="evidence" value="ECO:0007669"/>
    <property type="project" value="UniProtKB-KW"/>
</dbReference>
<organism evidence="9 10">
    <name type="scientific">Demequina activiva</name>
    <dbReference type="NCBI Taxonomy" id="1582364"/>
    <lineage>
        <taxon>Bacteria</taxon>
        <taxon>Bacillati</taxon>
        <taxon>Actinomycetota</taxon>
        <taxon>Actinomycetes</taxon>
        <taxon>Micrococcales</taxon>
        <taxon>Demequinaceae</taxon>
        <taxon>Demequina</taxon>
    </lineage>
</organism>
<protein>
    <submittedName>
        <fullName evidence="9">DNA-directed RNA polymerase sigma-70 factor</fullName>
    </submittedName>
</protein>
<evidence type="ECO:0000256" key="5">
    <source>
        <dbReference type="ARBA" id="ARBA00023163"/>
    </source>
</evidence>
<feature type="domain" description="RNA polymerase sigma factor 70 region 4 type 2" evidence="8">
    <location>
        <begin position="111"/>
        <end position="162"/>
    </location>
</feature>
<dbReference type="InterPro" id="IPR036388">
    <property type="entry name" value="WH-like_DNA-bd_sf"/>
</dbReference>
<dbReference type="InterPro" id="IPR013325">
    <property type="entry name" value="RNA_pol_sigma_r2"/>
</dbReference>
<comment type="caution">
    <text evidence="9">The sequence shown here is derived from an EMBL/GenBank/DDBJ whole genome shotgun (WGS) entry which is preliminary data.</text>
</comment>
<dbReference type="CDD" id="cd06171">
    <property type="entry name" value="Sigma70_r4"/>
    <property type="match status" value="1"/>
</dbReference>
<dbReference type="GO" id="GO:0000428">
    <property type="term" value="C:DNA-directed RNA polymerase complex"/>
    <property type="evidence" value="ECO:0007669"/>
    <property type="project" value="UniProtKB-KW"/>
</dbReference>
<dbReference type="Proteomes" id="UP000652354">
    <property type="component" value="Unassembled WGS sequence"/>
</dbReference>
<comment type="similarity">
    <text evidence="1">Belongs to the sigma-70 factor family. ECF subfamily.</text>
</comment>
<dbReference type="Gene3D" id="1.10.1740.10">
    <property type="match status" value="1"/>
</dbReference>
<dbReference type="InterPro" id="IPR014284">
    <property type="entry name" value="RNA_pol_sigma-70_dom"/>
</dbReference>
<dbReference type="InterPro" id="IPR013324">
    <property type="entry name" value="RNA_pol_sigma_r3/r4-like"/>
</dbReference>
<feature type="region of interest" description="Disordered" evidence="6">
    <location>
        <begin position="72"/>
        <end position="98"/>
    </location>
</feature>
<dbReference type="NCBIfam" id="TIGR02937">
    <property type="entry name" value="sigma70-ECF"/>
    <property type="match status" value="1"/>
</dbReference>
<feature type="domain" description="RNA polymerase sigma-70 region 2" evidence="7">
    <location>
        <begin position="13"/>
        <end position="77"/>
    </location>
</feature>
<keyword evidence="4" id="KW-0238">DNA-binding</keyword>
<evidence type="ECO:0000313" key="10">
    <source>
        <dbReference type="Proteomes" id="UP000652354"/>
    </source>
</evidence>
<keyword evidence="9" id="KW-0240">DNA-directed RNA polymerase</keyword>
<dbReference type="AlphaFoldDB" id="A0A919Q619"/>
<keyword evidence="5" id="KW-0804">Transcription</keyword>
<dbReference type="Pfam" id="PF08281">
    <property type="entry name" value="Sigma70_r4_2"/>
    <property type="match status" value="1"/>
</dbReference>
<dbReference type="GO" id="GO:0016987">
    <property type="term" value="F:sigma factor activity"/>
    <property type="evidence" value="ECO:0007669"/>
    <property type="project" value="UniProtKB-KW"/>
</dbReference>
<dbReference type="Pfam" id="PF04542">
    <property type="entry name" value="Sigma70_r2"/>
    <property type="match status" value="1"/>
</dbReference>
<reference evidence="9" key="1">
    <citation type="submission" date="2021-01" db="EMBL/GenBank/DDBJ databases">
        <title>Whole genome shotgun sequence of Demequina activiva NBRC 110675.</title>
        <authorList>
            <person name="Komaki H."/>
            <person name="Tamura T."/>
        </authorList>
    </citation>
    <scope>NUCLEOTIDE SEQUENCE</scope>
    <source>
        <strain evidence="9">NBRC 110675</strain>
    </source>
</reference>
<sequence length="187" mass="20046">MSAWSRTLDELMRERGAALFGYAYVLTGDANDAEDLLQDALVRTFRSGRKVGDLTSAHAYVKRAISSAFVDGHRRAQARPQRESGEAGDLDARPASAVSPDPAGAVTASLDLHSAILTLPPRERACVVLRYLEDLPVAAVASELGLAVGSVKRYLSDGVKRLRVICTDVDFTEPDTVPVHTTTGGPR</sequence>
<evidence type="ECO:0000313" key="9">
    <source>
        <dbReference type="EMBL" id="GIG55178.1"/>
    </source>
</evidence>
<evidence type="ECO:0000256" key="2">
    <source>
        <dbReference type="ARBA" id="ARBA00023015"/>
    </source>
</evidence>
<dbReference type="GO" id="GO:0006352">
    <property type="term" value="P:DNA-templated transcription initiation"/>
    <property type="evidence" value="ECO:0007669"/>
    <property type="project" value="InterPro"/>
</dbReference>
<name>A0A919Q619_9MICO</name>
<dbReference type="SUPFAM" id="SSF88946">
    <property type="entry name" value="Sigma2 domain of RNA polymerase sigma factors"/>
    <property type="match status" value="1"/>
</dbReference>
<evidence type="ECO:0000256" key="6">
    <source>
        <dbReference type="SAM" id="MobiDB-lite"/>
    </source>
</evidence>
<gene>
    <name evidence="9" type="ORF">Dac01nite_19300</name>
</gene>
<keyword evidence="3" id="KW-0731">Sigma factor</keyword>
<dbReference type="PANTHER" id="PTHR43133:SF50">
    <property type="entry name" value="ECF RNA POLYMERASE SIGMA FACTOR SIGM"/>
    <property type="match status" value="1"/>
</dbReference>
<dbReference type="RefSeq" id="WP_203656402.1">
    <property type="nucleotide sequence ID" value="NZ_BONR01000004.1"/>
</dbReference>
<evidence type="ECO:0000256" key="1">
    <source>
        <dbReference type="ARBA" id="ARBA00010641"/>
    </source>
</evidence>
<keyword evidence="2" id="KW-0805">Transcription regulation</keyword>
<dbReference type="Gene3D" id="1.10.10.10">
    <property type="entry name" value="Winged helix-like DNA-binding domain superfamily/Winged helix DNA-binding domain"/>
    <property type="match status" value="1"/>
</dbReference>
<evidence type="ECO:0000256" key="4">
    <source>
        <dbReference type="ARBA" id="ARBA00023125"/>
    </source>
</evidence>
<evidence type="ECO:0000259" key="7">
    <source>
        <dbReference type="Pfam" id="PF04542"/>
    </source>
</evidence>
<dbReference type="SUPFAM" id="SSF88659">
    <property type="entry name" value="Sigma3 and sigma4 domains of RNA polymerase sigma factors"/>
    <property type="match status" value="1"/>
</dbReference>
<dbReference type="EMBL" id="BONR01000004">
    <property type="protein sequence ID" value="GIG55178.1"/>
    <property type="molecule type" value="Genomic_DNA"/>
</dbReference>
<accession>A0A919Q619</accession>
<dbReference type="InterPro" id="IPR039425">
    <property type="entry name" value="RNA_pol_sigma-70-like"/>
</dbReference>
<evidence type="ECO:0000259" key="8">
    <source>
        <dbReference type="Pfam" id="PF08281"/>
    </source>
</evidence>
<keyword evidence="10" id="KW-1185">Reference proteome</keyword>